<keyword evidence="2" id="KW-1185">Reference proteome</keyword>
<comment type="caution">
    <text evidence="1">The sequence shown here is derived from an EMBL/GenBank/DDBJ whole genome shotgun (WGS) entry which is preliminary data.</text>
</comment>
<reference evidence="1 2" key="1">
    <citation type="journal article" date="2023" name="Plants (Basel)">
        <title>Bridging the Gap: Combining Genomics and Transcriptomics Approaches to Understand Stylosanthes scabra, an Orphan Legume from the Brazilian Caatinga.</title>
        <authorList>
            <person name="Ferreira-Neto J.R.C."/>
            <person name="da Silva M.D."/>
            <person name="Binneck E."/>
            <person name="de Melo N.F."/>
            <person name="da Silva R.H."/>
            <person name="de Melo A.L.T.M."/>
            <person name="Pandolfi V."/>
            <person name="Bustamante F.O."/>
            <person name="Brasileiro-Vidal A.C."/>
            <person name="Benko-Iseppon A.M."/>
        </authorList>
    </citation>
    <scope>NUCLEOTIDE SEQUENCE [LARGE SCALE GENOMIC DNA]</scope>
    <source>
        <tissue evidence="1">Leaves</tissue>
    </source>
</reference>
<evidence type="ECO:0000313" key="2">
    <source>
        <dbReference type="Proteomes" id="UP001341840"/>
    </source>
</evidence>
<organism evidence="1 2">
    <name type="scientific">Stylosanthes scabra</name>
    <dbReference type="NCBI Taxonomy" id="79078"/>
    <lineage>
        <taxon>Eukaryota</taxon>
        <taxon>Viridiplantae</taxon>
        <taxon>Streptophyta</taxon>
        <taxon>Embryophyta</taxon>
        <taxon>Tracheophyta</taxon>
        <taxon>Spermatophyta</taxon>
        <taxon>Magnoliopsida</taxon>
        <taxon>eudicotyledons</taxon>
        <taxon>Gunneridae</taxon>
        <taxon>Pentapetalae</taxon>
        <taxon>rosids</taxon>
        <taxon>fabids</taxon>
        <taxon>Fabales</taxon>
        <taxon>Fabaceae</taxon>
        <taxon>Papilionoideae</taxon>
        <taxon>50 kb inversion clade</taxon>
        <taxon>dalbergioids sensu lato</taxon>
        <taxon>Dalbergieae</taxon>
        <taxon>Pterocarpus clade</taxon>
        <taxon>Stylosanthes</taxon>
    </lineage>
</organism>
<evidence type="ECO:0000313" key="1">
    <source>
        <dbReference type="EMBL" id="MED6198214.1"/>
    </source>
</evidence>
<accession>A0ABU6XJI5</accession>
<name>A0ABU6XJI5_9FABA</name>
<feature type="non-terminal residue" evidence="1">
    <location>
        <position position="1"/>
    </location>
</feature>
<dbReference type="Proteomes" id="UP001341840">
    <property type="component" value="Unassembled WGS sequence"/>
</dbReference>
<protein>
    <submittedName>
        <fullName evidence="1">Uncharacterized protein</fullName>
    </submittedName>
</protein>
<gene>
    <name evidence="1" type="ORF">PIB30_064007</name>
</gene>
<proteinExistence type="predicted"/>
<sequence>SKGEEPQSNSISKDPIELQSITNMEKIGDVLIGFFRRIPIELLLLHQLNQRGLQLKIVGLNSGPNNTTATADSSRSDVIFEGSPLIIMPSVSHIILNDFFSTIKKNSVKFSEEFPTAESSLKLDPVPVSR</sequence>
<dbReference type="EMBL" id="JASCZI010212066">
    <property type="protein sequence ID" value="MED6198214.1"/>
    <property type="molecule type" value="Genomic_DNA"/>
</dbReference>